<gene>
    <name evidence="3" type="ORF">PAND9192_02301</name>
</gene>
<feature type="transmembrane region" description="Helical" evidence="1">
    <location>
        <begin position="165"/>
        <end position="183"/>
    </location>
</feature>
<dbReference type="EMBL" id="FYAJ01000004">
    <property type="protein sequence ID" value="SMY35973.1"/>
    <property type="molecule type" value="Genomic_DNA"/>
</dbReference>
<dbReference type="RefSeq" id="WP_144018103.1">
    <property type="nucleotide sequence ID" value="NZ_FYAJ01000004.1"/>
</dbReference>
<proteinExistence type="predicted"/>
<reference evidence="4" key="1">
    <citation type="submission" date="2017-06" db="EMBL/GenBank/DDBJ databases">
        <authorList>
            <person name="Rodrigo-Torres L."/>
            <person name="Arahal R.D."/>
            <person name="Lucena T."/>
        </authorList>
    </citation>
    <scope>NUCLEOTIDE SEQUENCE [LARGE SCALE GENOMIC DNA]</scope>
    <source>
        <strain evidence="4">CECT 9192</strain>
    </source>
</reference>
<feature type="transmembrane region" description="Helical" evidence="1">
    <location>
        <begin position="55"/>
        <end position="75"/>
    </location>
</feature>
<feature type="transmembrane region" description="Helical" evidence="1">
    <location>
        <begin position="233"/>
        <end position="259"/>
    </location>
</feature>
<dbReference type="PANTHER" id="PTHR23028:SF134">
    <property type="entry name" value="PUTATIVE (AFU_ORTHOLOGUE AFUA_4G08520)-RELATED"/>
    <property type="match status" value="1"/>
</dbReference>
<dbReference type="Pfam" id="PF01757">
    <property type="entry name" value="Acyl_transf_3"/>
    <property type="match status" value="1"/>
</dbReference>
<feature type="transmembrane region" description="Helical" evidence="1">
    <location>
        <begin position="334"/>
        <end position="355"/>
    </location>
</feature>
<feature type="transmembrane region" description="Helical" evidence="1">
    <location>
        <begin position="133"/>
        <end position="153"/>
    </location>
</feature>
<keyword evidence="1" id="KW-0812">Transmembrane</keyword>
<dbReference type="AlphaFoldDB" id="A0A1Y6MHF6"/>
<feature type="transmembrane region" description="Helical" evidence="1">
    <location>
        <begin position="265"/>
        <end position="287"/>
    </location>
</feature>
<keyword evidence="4" id="KW-1185">Reference proteome</keyword>
<feature type="transmembrane region" description="Helical" evidence="1">
    <location>
        <begin position="12"/>
        <end position="31"/>
    </location>
</feature>
<keyword evidence="1" id="KW-0472">Membrane</keyword>
<feature type="transmembrane region" description="Helical" evidence="1">
    <location>
        <begin position="95"/>
        <end position="113"/>
    </location>
</feature>
<sequence>MNKLIYLDSLRGVACIMVVFSHISQVFYPYLHNFNQVQIPDVFYIQKYIYNSPFAFFYSGATAVYVFFILSGIVLTRSMRKKDNDSYINTVISRYPRLMLPALFSCILVYFIYKLFIVVEPNFHFSSWYNKLYISNPSIIDAIYNAAISPFFYGTSIYNSVLWTMKVELIGSLYIYSFCYLSMKIGNIKTSITFLLSIIPLFFINPILSLGIFSFYIGFLISKFDLKIKSQKISLLSLMVGAYLAGAHNTSDMYLYIQFFLGKHTYILCSYMASFFIIFSVISNVNIQRILSFNKLKILGEYSFSIYLIHIPIIIIVVYFVFTNFNGYNFNYLSFLSTLLILSLSILSSSFFYRLDTYAIFISKKISKFIFYFYKKYILVM</sequence>
<keyword evidence="1" id="KW-1133">Transmembrane helix</keyword>
<feature type="transmembrane region" description="Helical" evidence="1">
    <location>
        <begin position="299"/>
        <end position="322"/>
    </location>
</feature>
<keyword evidence="3" id="KW-0012">Acyltransferase</keyword>
<keyword evidence="3" id="KW-0808">Transferase</keyword>
<dbReference type="InterPro" id="IPR050879">
    <property type="entry name" value="Acyltransferase_3"/>
</dbReference>
<name>A0A1Y6MHF6_9GAMM</name>
<dbReference type="GO" id="GO:0016747">
    <property type="term" value="F:acyltransferase activity, transferring groups other than amino-acyl groups"/>
    <property type="evidence" value="ECO:0007669"/>
    <property type="project" value="InterPro"/>
</dbReference>
<dbReference type="InterPro" id="IPR002656">
    <property type="entry name" value="Acyl_transf_3_dom"/>
</dbReference>
<dbReference type="PANTHER" id="PTHR23028">
    <property type="entry name" value="ACETYLTRANSFERASE"/>
    <property type="match status" value="1"/>
</dbReference>
<protein>
    <submittedName>
        <fullName evidence="3">Acyltransferase family protein</fullName>
    </submittedName>
</protein>
<evidence type="ECO:0000313" key="3">
    <source>
        <dbReference type="EMBL" id="SMY35973.1"/>
    </source>
</evidence>
<accession>A0A1Y6MHF6</accession>
<feature type="domain" description="Acyltransferase 3" evidence="2">
    <location>
        <begin position="5"/>
        <end position="351"/>
    </location>
</feature>
<organism evidence="3 4">
    <name type="scientific">Photobacterium andalusiense</name>
    <dbReference type="NCBI Taxonomy" id="2204296"/>
    <lineage>
        <taxon>Bacteria</taxon>
        <taxon>Pseudomonadati</taxon>
        <taxon>Pseudomonadota</taxon>
        <taxon>Gammaproteobacteria</taxon>
        <taxon>Vibrionales</taxon>
        <taxon>Vibrionaceae</taxon>
        <taxon>Photobacterium</taxon>
    </lineage>
</organism>
<evidence type="ECO:0000256" key="1">
    <source>
        <dbReference type="SAM" id="Phobius"/>
    </source>
</evidence>
<dbReference type="Proteomes" id="UP000195719">
    <property type="component" value="Unassembled WGS sequence"/>
</dbReference>
<evidence type="ECO:0000259" key="2">
    <source>
        <dbReference type="Pfam" id="PF01757"/>
    </source>
</evidence>
<evidence type="ECO:0000313" key="4">
    <source>
        <dbReference type="Proteomes" id="UP000195719"/>
    </source>
</evidence>
<feature type="transmembrane region" description="Helical" evidence="1">
    <location>
        <begin position="195"/>
        <end position="221"/>
    </location>
</feature>